<feature type="compositionally biased region" description="Low complexity" evidence="2">
    <location>
        <begin position="383"/>
        <end position="399"/>
    </location>
</feature>
<feature type="compositionally biased region" description="Polar residues" evidence="2">
    <location>
        <begin position="1561"/>
        <end position="1574"/>
    </location>
</feature>
<feature type="region of interest" description="Disordered" evidence="2">
    <location>
        <begin position="84"/>
        <end position="399"/>
    </location>
</feature>
<feature type="compositionally biased region" description="Polar residues" evidence="2">
    <location>
        <begin position="1704"/>
        <end position="1714"/>
    </location>
</feature>
<feature type="compositionally biased region" description="Low complexity" evidence="2">
    <location>
        <begin position="357"/>
        <end position="376"/>
    </location>
</feature>
<feature type="compositionally biased region" description="Low complexity" evidence="2">
    <location>
        <begin position="543"/>
        <end position="577"/>
    </location>
</feature>
<feature type="region of interest" description="Disordered" evidence="2">
    <location>
        <begin position="1460"/>
        <end position="1809"/>
    </location>
</feature>
<feature type="compositionally biased region" description="Basic and acidic residues" evidence="2">
    <location>
        <begin position="1157"/>
        <end position="1204"/>
    </location>
</feature>
<keyword evidence="1" id="KW-0175">Coiled coil</keyword>
<evidence type="ECO:0000256" key="2">
    <source>
        <dbReference type="SAM" id="MobiDB-lite"/>
    </source>
</evidence>
<feature type="compositionally biased region" description="Basic and acidic residues" evidence="2">
    <location>
        <begin position="1213"/>
        <end position="1223"/>
    </location>
</feature>
<accession>A0A0F7U4M5</accession>
<feature type="compositionally biased region" description="Polar residues" evidence="2">
    <location>
        <begin position="898"/>
        <end position="911"/>
    </location>
</feature>
<feature type="compositionally biased region" description="Polar residues" evidence="2">
    <location>
        <begin position="516"/>
        <end position="536"/>
    </location>
</feature>
<evidence type="ECO:0000256" key="1">
    <source>
        <dbReference type="SAM" id="Coils"/>
    </source>
</evidence>
<feature type="region of interest" description="Disordered" evidence="2">
    <location>
        <begin position="806"/>
        <end position="925"/>
    </location>
</feature>
<feature type="compositionally biased region" description="Pro residues" evidence="2">
    <location>
        <begin position="1869"/>
        <end position="1884"/>
    </location>
</feature>
<feature type="compositionally biased region" description="Low complexity" evidence="2">
    <location>
        <begin position="457"/>
        <end position="466"/>
    </location>
</feature>
<feature type="compositionally biased region" description="Basic and acidic residues" evidence="2">
    <location>
        <begin position="191"/>
        <end position="222"/>
    </location>
</feature>
<feature type="compositionally biased region" description="Basic and acidic residues" evidence="2">
    <location>
        <begin position="285"/>
        <end position="298"/>
    </location>
</feature>
<feature type="compositionally biased region" description="Pro residues" evidence="2">
    <location>
        <begin position="628"/>
        <end position="639"/>
    </location>
</feature>
<feature type="region of interest" description="Disordered" evidence="2">
    <location>
        <begin position="1864"/>
        <end position="1884"/>
    </location>
</feature>
<organism evidence="3">
    <name type="scientific">Neospora caninum (strain Liverpool)</name>
    <dbReference type="NCBI Taxonomy" id="572307"/>
    <lineage>
        <taxon>Eukaryota</taxon>
        <taxon>Sar</taxon>
        <taxon>Alveolata</taxon>
        <taxon>Apicomplexa</taxon>
        <taxon>Conoidasida</taxon>
        <taxon>Coccidia</taxon>
        <taxon>Eucoccidiorida</taxon>
        <taxon>Eimeriorina</taxon>
        <taxon>Sarcocystidae</taxon>
        <taxon>Neospora</taxon>
    </lineage>
</organism>
<feature type="compositionally biased region" description="Low complexity" evidence="2">
    <location>
        <begin position="327"/>
        <end position="340"/>
    </location>
</feature>
<feature type="compositionally biased region" description="Polar residues" evidence="2">
    <location>
        <begin position="1780"/>
        <end position="1793"/>
    </location>
</feature>
<feature type="compositionally biased region" description="Basic and acidic residues" evidence="2">
    <location>
        <begin position="1528"/>
        <end position="1554"/>
    </location>
</feature>
<feature type="compositionally biased region" description="Low complexity" evidence="2">
    <location>
        <begin position="1576"/>
        <end position="1595"/>
    </location>
</feature>
<feature type="compositionally biased region" description="Low complexity" evidence="2">
    <location>
        <begin position="1690"/>
        <end position="1701"/>
    </location>
</feature>
<feature type="compositionally biased region" description="Basic and acidic residues" evidence="2">
    <location>
        <begin position="1460"/>
        <end position="1491"/>
    </location>
</feature>
<sequence length="2176" mass="229497">MFRVPGFGVVLPYPLSPLCPSPKVPTSSFSCSRKKATGTLANSPTLPNPMFKSATGRPLLLLSLLFVLLVPRLNPPYLLFSCSATSSDAPSSTPPPLSFGITGRQEEQSIAKGNTAETEAIVSLRMPEEPGVSATNASHSKTQKDIRNNTDETDAEDGSSLPDTAADELPGVERNPSASSRTTYDMQASGKTDEGHVRQAVGREEHEGVADLVTREPEDVRHFLNGKNRSTQPQPGERGEESEGGLPAGWHESEKKRDLQSQGQPHEQNVADEGSSMEPNFGEAFEARNRDRDDERVQEVWMDQNLGSIPTPARSPEPGMPASTEASGPRLSPLPSSSPSQTHFFPAAPTAEGWVESTSASVSSSSSPPSLSLDPPLAHRESSLPVFSPESFSSPSPSSSLSFLAIPLDAVGLLPPHQRLPFIETARRLPPELHAMLLAELLRANAEPSSPEVGFPASSATATSTSEDFHGSLTAPRREAPSPLSTGRAGAGRAKTASPVETPDSDNYARGGGGTEVSSRSSAAARQTPLPSSATPSYAFHVGAAASSPSLPLSPSSIPPSSGSPSSTGALSALGAPPHVSRQTEVPYLWGAHPDPHEARGGHGRHAGDVPFVSPGISSGYTSQVPSSLPPPPSWPSPSAPSSYVQQLGAGNPPGVLPSPASLSAYSGSPPFPPYSVAYSYPYPQPYSPYHASSLPLSAVLAAAPAPPPVLAETVNAAVGTAVNHAASLVDNTLRSAIVGIINPATYSAASMLHSLQALNDKVYAGSEVATRAFLDFAAYRRSHPDDTLAQFVNSLEEATDTLNEAATAGTPRLKPTIEAQKQKNRSVSRTEDLLLEGMGLFSPSTERDYNPQTQAGPTSLEGRKGKVAFEESSPKKFLSRTDGPAGAQAAGRRENETGTSSAGGKETSPSGVGKREREVVSATGPSERLPQEIIDLRTLLTKEQIDVLESLMQVLNVGFDATLNFVKNQGRGVPGLKQFPFFHPLQQKVMNMYYRASANRDAEKQILEQNERQEAEQKAMRARAESEQQFWAAMQQEALRQGIDPRVVVAHMLQTALQNPQTPAPAGAPNSLATLSRGLHTNALPSRVGGAHAVEFPLRSLVGAATPLQGKRSRLLTSKAPRLLAKNRALSSRAPLGALKELSEGKAEDETPGENKTVRKSELHQKREGGKGPIERGDANGKENEGRVDKKDTEVDLLPHDKAASVPTVETSEDRSEVRVHSDAPASTDKGSPSSSAEQEETEPTGSPAGTPSWQAAPAGAGSSPRHLASMPLPLSGLQAFPFSAPSSPKPFSPPSTFVLPPVISLPSSAGVSVAPTALDQLLSLMGVPENCLLENFRYRGLANVVDRRSSLSTCQAACRAAAAAISGSALTEGDFASAQNPQQQKPSSSAQAPPCGFISFLPEVELCYRYATVEGLLPAPGYVSAPISCSIVETGQFGRQDEKRAAEALLLSGFQSEEQLRDREAQETTERQELRERERRSGSKEETKEQGQGASSANRRNPNGFASAALEHGPQQGETPFSGDVQETKYPPRREKQERSRAAEGPSQERRTPPRLPTEQASRSDGTDSNAVNARPPLSSSPAAAASPSFSPSGEAMSRQKENSAQNSPRKGFAWDGRRGNGEESALAFSGSGPLSRASDVSSDGAETSLVVSAPSTSQTHFYSPSLAKHQAAEEAFSLQSGQVPNESSASSLSQSWYSATKPGTPTDSQAVPSSPSFSSPSVSPSLRSPLSHPSSFSSPAPSTFSFLAPSPEAPTQQPASPVPPRLAALPQPFASPQAPSVSPLTLSSPGASHASPESPERLPDADESFVSVAYSPATGSGLNDTLYPPLSPAATPSAANGSPSAYAGPFLTGAAASPQGGGFLPPSYPPSYSPPSFSPQSVPPAFPPGYASAPTLTAFSALAPLPTITTPVATTAGSLLQTTQGLMQAGNALMQAFPLQQLLDAGQQLYASGFFRNRGMKHLQIPMLGPQKQELPPPPGMEKPTVNCASEGMTCCVPENAAEKWKERPPYLNNHEKQKKCRAHFVTMLNSLCATTSYALKGDAVREKYASGVSSASLAEDEEDNCGLVLTETRDFWIFRHTLVIPGKTMNNAICECKEPKKANEEGLRQIEAFATWEFSLQAVHAMEQQAERGEQIAKGLGTALALTTMLGQQGEEAIGHVLEHASSRGVRK</sequence>
<feature type="compositionally biased region" description="Polar residues" evidence="2">
    <location>
        <begin position="1245"/>
        <end position="1255"/>
    </location>
</feature>
<feature type="region of interest" description="Disordered" evidence="2">
    <location>
        <begin position="1136"/>
        <end position="1272"/>
    </location>
</feature>
<reference evidence="3" key="1">
    <citation type="journal article" date="2015" name="PLoS ONE">
        <title>Comprehensive Evaluation of Toxoplasma gondii VEG and Neospora caninum LIV Genomes with Tachyzoite Stage Transcriptome and Proteome Defines Novel Transcript Features.</title>
        <authorList>
            <person name="Ramaprasad A."/>
            <person name="Mourier T."/>
            <person name="Naeem R."/>
            <person name="Malas T.B."/>
            <person name="Moussa E."/>
            <person name="Panigrahi A."/>
            <person name="Vermont S.J."/>
            <person name="Otto T.D."/>
            <person name="Wastling J."/>
            <person name="Pain A."/>
        </authorList>
    </citation>
    <scope>NUCLEOTIDE SEQUENCE</scope>
    <source>
        <strain evidence="3">Liverpool</strain>
    </source>
</reference>
<feature type="compositionally biased region" description="Polar residues" evidence="2">
    <location>
        <begin position="176"/>
        <end position="190"/>
    </location>
</feature>
<protein>
    <submittedName>
        <fullName evidence="3">Uncharacterized protein</fullName>
    </submittedName>
</protein>
<feature type="compositionally biased region" description="Low complexity" evidence="2">
    <location>
        <begin position="1715"/>
        <end position="1753"/>
    </location>
</feature>
<proteinExistence type="predicted"/>
<evidence type="ECO:0000313" key="3">
    <source>
        <dbReference type="EMBL" id="CEL64131.1"/>
    </source>
</evidence>
<feature type="compositionally biased region" description="Polar residues" evidence="2">
    <location>
        <begin position="1492"/>
        <end position="1503"/>
    </location>
</feature>
<feature type="compositionally biased region" description="Basic and acidic residues" evidence="2">
    <location>
        <begin position="862"/>
        <end position="875"/>
    </location>
</feature>
<name>A0A0F7U4M5_NEOCL</name>
<dbReference type="EMBL" id="LN714474">
    <property type="protein sequence ID" value="CEL64131.1"/>
    <property type="molecule type" value="Genomic_DNA"/>
</dbReference>
<feature type="region of interest" description="Disordered" evidence="2">
    <location>
        <begin position="448"/>
        <end position="653"/>
    </location>
</feature>
<gene>
    <name evidence="3" type="ORF">BN1204_000500</name>
</gene>
<feature type="compositionally biased region" description="Polar residues" evidence="2">
    <location>
        <begin position="1680"/>
        <end position="1689"/>
    </location>
</feature>
<feature type="coiled-coil region" evidence="1">
    <location>
        <begin position="1000"/>
        <end position="1028"/>
    </location>
</feature>
<feature type="compositionally biased region" description="Polar residues" evidence="2">
    <location>
        <begin position="1641"/>
        <end position="1665"/>
    </location>
</feature>